<dbReference type="Proteomes" id="UP000763641">
    <property type="component" value="Unassembled WGS sequence"/>
</dbReference>
<gene>
    <name evidence="1" type="ORF">ILT43_04100</name>
</gene>
<dbReference type="RefSeq" id="WP_204195072.1">
    <property type="nucleotide sequence ID" value="NZ_JAFEMC010000001.1"/>
</dbReference>
<evidence type="ECO:0000313" key="1">
    <source>
        <dbReference type="EMBL" id="MBM6575541.1"/>
    </source>
</evidence>
<accession>A0ABS2D3P1</accession>
<dbReference type="InterPro" id="IPR013433">
    <property type="entry name" value="PHA_gran_rgn"/>
</dbReference>
<reference evidence="1 2" key="1">
    <citation type="submission" date="2020-12" db="EMBL/GenBank/DDBJ databases">
        <title>Sphingomonas sp.</title>
        <authorList>
            <person name="Kim M.K."/>
        </authorList>
    </citation>
    <scope>NUCLEOTIDE SEQUENCE [LARGE SCALE GENOMIC DNA]</scope>
    <source>
        <strain evidence="1 2">BT552</strain>
    </source>
</reference>
<dbReference type="Pfam" id="PF09650">
    <property type="entry name" value="PHA_gran_rgn"/>
    <property type="match status" value="1"/>
</dbReference>
<proteinExistence type="predicted"/>
<protein>
    <submittedName>
        <fullName evidence="1">Polyhydroxyalkanoic acid system family protein</fullName>
    </submittedName>
</protein>
<name>A0ABS2D3P1_9SPHN</name>
<dbReference type="EMBL" id="JAFEMC010000001">
    <property type="protein sequence ID" value="MBM6575541.1"/>
    <property type="molecule type" value="Genomic_DNA"/>
</dbReference>
<keyword evidence="2" id="KW-1185">Reference proteome</keyword>
<comment type="caution">
    <text evidence="1">The sequence shown here is derived from an EMBL/GenBank/DDBJ whole genome shotgun (WGS) entry which is preliminary data.</text>
</comment>
<sequence length="100" mass="10687">MGTPIALDIPHSLGKEAVRQRLDGGIQRITEKIPGGGLVQHRWEGDTMHFTVSAMGQTIASTATVFADKVHAVVDLPAFLGLFASQVKAAIEKEAPKLLK</sequence>
<organism evidence="1 2">
    <name type="scientific">Sphingomonas longa</name>
    <dbReference type="NCBI Taxonomy" id="2778730"/>
    <lineage>
        <taxon>Bacteria</taxon>
        <taxon>Pseudomonadati</taxon>
        <taxon>Pseudomonadota</taxon>
        <taxon>Alphaproteobacteria</taxon>
        <taxon>Sphingomonadales</taxon>
        <taxon>Sphingomonadaceae</taxon>
        <taxon>Sphingomonas</taxon>
    </lineage>
</organism>
<evidence type="ECO:0000313" key="2">
    <source>
        <dbReference type="Proteomes" id="UP000763641"/>
    </source>
</evidence>